<sequence>MDFPAPPSSHDPLLNPPPLRVQPSPTPQGPRQPQYSQHHHQQQQQLQLQFQHQQQLQFHEQQQQQYHASQLQHQQLLAMNGMNGANMQGAMVGVPIPAGQPSELAYIYTMVDSLSAQLATNQRTLEEVISCVGRIRARARSQSLGNEELINLSADEVKAQEADLDTYISVLSEAFDKARYSRDQNAQLLAQFAGSMSTMLRQFHEYKAKHVADVSAWHKSYRAQLAEARAENSKLRDQIWEMQAHAGEANEKLRNFRKKYDENETRWEKRVETKAMRQELRFWKRMAMPELADDDPYWSDDDDLVDAAEKIRLEEVQRMTAESHASAAAQLAAAAAELGDITGNMEDVQLVGGVPMQRSDDGDNGGGPRPPPRPLSAASSTGSSGQ</sequence>
<gene>
    <name evidence="3" type="ORF">B0T21DRAFT_376885</name>
</gene>
<protein>
    <submittedName>
        <fullName evidence="3">Uncharacterized protein</fullName>
    </submittedName>
</protein>
<dbReference type="EMBL" id="JAUKTV010000018">
    <property type="protein sequence ID" value="KAK0708746.1"/>
    <property type="molecule type" value="Genomic_DNA"/>
</dbReference>
<feature type="compositionally biased region" description="Pro residues" evidence="2">
    <location>
        <begin position="1"/>
        <end position="30"/>
    </location>
</feature>
<name>A0AA40A3S2_9PEZI</name>
<feature type="region of interest" description="Disordered" evidence="2">
    <location>
        <begin position="352"/>
        <end position="386"/>
    </location>
</feature>
<accession>A0AA40A3S2</accession>
<evidence type="ECO:0000313" key="3">
    <source>
        <dbReference type="EMBL" id="KAK0708746.1"/>
    </source>
</evidence>
<feature type="coiled-coil region" evidence="1">
    <location>
        <begin position="218"/>
        <end position="266"/>
    </location>
</feature>
<feature type="region of interest" description="Disordered" evidence="2">
    <location>
        <begin position="1"/>
        <end position="45"/>
    </location>
</feature>
<dbReference type="Proteomes" id="UP001172159">
    <property type="component" value="Unassembled WGS sequence"/>
</dbReference>
<evidence type="ECO:0000313" key="4">
    <source>
        <dbReference type="Proteomes" id="UP001172159"/>
    </source>
</evidence>
<dbReference type="PANTHER" id="PTHR39472">
    <property type="entry name" value="EXPRESSED PROTEIN"/>
    <property type="match status" value="1"/>
</dbReference>
<proteinExistence type="predicted"/>
<evidence type="ECO:0000256" key="1">
    <source>
        <dbReference type="SAM" id="Coils"/>
    </source>
</evidence>
<feature type="compositionally biased region" description="Polar residues" evidence="2">
    <location>
        <begin position="377"/>
        <end position="386"/>
    </location>
</feature>
<evidence type="ECO:0000256" key="2">
    <source>
        <dbReference type="SAM" id="MobiDB-lite"/>
    </source>
</evidence>
<keyword evidence="4" id="KW-1185">Reference proteome</keyword>
<organism evidence="3 4">
    <name type="scientific">Apiosordaria backusii</name>
    <dbReference type="NCBI Taxonomy" id="314023"/>
    <lineage>
        <taxon>Eukaryota</taxon>
        <taxon>Fungi</taxon>
        <taxon>Dikarya</taxon>
        <taxon>Ascomycota</taxon>
        <taxon>Pezizomycotina</taxon>
        <taxon>Sordariomycetes</taxon>
        <taxon>Sordariomycetidae</taxon>
        <taxon>Sordariales</taxon>
        <taxon>Lasiosphaeriaceae</taxon>
        <taxon>Apiosordaria</taxon>
    </lineage>
</organism>
<reference evidence="3" key="1">
    <citation type="submission" date="2023-06" db="EMBL/GenBank/DDBJ databases">
        <title>Genome-scale phylogeny and comparative genomics of the fungal order Sordariales.</title>
        <authorList>
            <consortium name="Lawrence Berkeley National Laboratory"/>
            <person name="Hensen N."/>
            <person name="Bonometti L."/>
            <person name="Westerberg I."/>
            <person name="Brannstrom I.O."/>
            <person name="Guillou S."/>
            <person name="Cros-Aarteil S."/>
            <person name="Calhoun S."/>
            <person name="Haridas S."/>
            <person name="Kuo A."/>
            <person name="Mondo S."/>
            <person name="Pangilinan J."/>
            <person name="Riley R."/>
            <person name="Labutti K."/>
            <person name="Andreopoulos B."/>
            <person name="Lipzen A."/>
            <person name="Chen C."/>
            <person name="Yanf M."/>
            <person name="Daum C."/>
            <person name="Ng V."/>
            <person name="Clum A."/>
            <person name="Steindorff A."/>
            <person name="Ohm R."/>
            <person name="Martin F."/>
            <person name="Silar P."/>
            <person name="Natvig D."/>
            <person name="Lalanne C."/>
            <person name="Gautier V."/>
            <person name="Ament-Velasquez S.L."/>
            <person name="Kruys A."/>
            <person name="Hutchinson M.I."/>
            <person name="Powell A.J."/>
            <person name="Barry K."/>
            <person name="Miller A.N."/>
            <person name="Grigoriev I.V."/>
            <person name="Debuchy R."/>
            <person name="Gladieux P."/>
            <person name="Thoren M.H."/>
            <person name="Johannesson H."/>
        </authorList>
    </citation>
    <scope>NUCLEOTIDE SEQUENCE</scope>
    <source>
        <strain evidence="3">CBS 540.89</strain>
    </source>
</reference>
<dbReference type="PANTHER" id="PTHR39472:SF1">
    <property type="entry name" value="EXPRESSED PROTEIN"/>
    <property type="match status" value="1"/>
</dbReference>
<keyword evidence="1" id="KW-0175">Coiled coil</keyword>
<dbReference type="AlphaFoldDB" id="A0AA40A3S2"/>
<comment type="caution">
    <text evidence="3">The sequence shown here is derived from an EMBL/GenBank/DDBJ whole genome shotgun (WGS) entry which is preliminary data.</text>
</comment>